<feature type="transmembrane region" description="Helical" evidence="9">
    <location>
        <begin position="41"/>
        <end position="60"/>
    </location>
</feature>
<keyword evidence="11" id="KW-1185">Reference proteome</keyword>
<evidence type="ECO:0000256" key="9">
    <source>
        <dbReference type="HAMAP-Rule" id="MF_00422"/>
    </source>
</evidence>
<comment type="function">
    <text evidence="9">Essential subunit of the Sec protein translocation channel SecYEG. Clamps together the 2 halves of SecY. May contact the channel plug during translocation.</text>
</comment>
<comment type="caution">
    <text evidence="9">Lacks conserved residue(s) required for the propagation of feature annotation.</text>
</comment>
<evidence type="ECO:0000313" key="11">
    <source>
        <dbReference type="Proteomes" id="UP000294575"/>
    </source>
</evidence>
<dbReference type="EMBL" id="SNYK01000013">
    <property type="protein sequence ID" value="TDQ36366.1"/>
    <property type="molecule type" value="Genomic_DNA"/>
</dbReference>
<keyword evidence="4 9" id="KW-0812">Transmembrane</keyword>
<dbReference type="RefSeq" id="WP_101497976.1">
    <property type="nucleotide sequence ID" value="NZ_LNJZ01000009.1"/>
</dbReference>
<evidence type="ECO:0000256" key="4">
    <source>
        <dbReference type="ARBA" id="ARBA00022692"/>
    </source>
</evidence>
<dbReference type="GO" id="GO:0006605">
    <property type="term" value="P:protein targeting"/>
    <property type="evidence" value="ECO:0007669"/>
    <property type="project" value="UniProtKB-UniRule"/>
</dbReference>
<accession>A0A4R6TTD7</accession>
<keyword evidence="2 9" id="KW-0813">Transport</keyword>
<name>A0A4R6TTD7_9GAMM</name>
<evidence type="ECO:0000256" key="7">
    <source>
        <dbReference type="ARBA" id="ARBA00023010"/>
    </source>
</evidence>
<evidence type="ECO:0000313" key="10">
    <source>
        <dbReference type="EMBL" id="TDQ36366.1"/>
    </source>
</evidence>
<dbReference type="InterPro" id="IPR038379">
    <property type="entry name" value="SecE_sf"/>
</dbReference>
<dbReference type="NCBIfam" id="TIGR00964">
    <property type="entry name" value="secE_bact"/>
    <property type="match status" value="1"/>
</dbReference>
<comment type="caution">
    <text evidence="10">The sequence shown here is derived from an EMBL/GenBank/DDBJ whole genome shotgun (WGS) entry which is preliminary data.</text>
</comment>
<dbReference type="GO" id="GO:0009306">
    <property type="term" value="P:protein secretion"/>
    <property type="evidence" value="ECO:0007669"/>
    <property type="project" value="UniProtKB-UniRule"/>
</dbReference>
<evidence type="ECO:0000256" key="6">
    <source>
        <dbReference type="ARBA" id="ARBA00022989"/>
    </source>
</evidence>
<dbReference type="Gene3D" id="1.20.5.1030">
    <property type="entry name" value="Preprotein translocase secy subunit"/>
    <property type="match status" value="1"/>
</dbReference>
<dbReference type="InterPro" id="IPR005807">
    <property type="entry name" value="SecE_bac"/>
</dbReference>
<feature type="transmembrane region" description="Helical" evidence="9">
    <location>
        <begin position="95"/>
        <end position="123"/>
    </location>
</feature>
<keyword evidence="8 9" id="KW-0472">Membrane</keyword>
<dbReference type="GO" id="GO:0065002">
    <property type="term" value="P:intracellular protein transmembrane transport"/>
    <property type="evidence" value="ECO:0007669"/>
    <property type="project" value="UniProtKB-UniRule"/>
</dbReference>
<feature type="transmembrane region" description="Helical" evidence="9">
    <location>
        <begin position="17"/>
        <end position="35"/>
    </location>
</feature>
<dbReference type="PRINTS" id="PR01650">
    <property type="entry name" value="SECETRNLCASE"/>
</dbReference>
<keyword evidence="3 9" id="KW-1003">Cell membrane</keyword>
<evidence type="ECO:0000256" key="2">
    <source>
        <dbReference type="ARBA" id="ARBA00022448"/>
    </source>
</evidence>
<dbReference type="NCBIfam" id="NF004372">
    <property type="entry name" value="PRK05740.1-2"/>
    <property type="match status" value="1"/>
</dbReference>
<dbReference type="PANTHER" id="PTHR33910">
    <property type="entry name" value="PROTEIN TRANSLOCASE SUBUNIT SECE"/>
    <property type="match status" value="1"/>
</dbReference>
<dbReference type="PANTHER" id="PTHR33910:SF1">
    <property type="entry name" value="PROTEIN TRANSLOCASE SUBUNIT SECE"/>
    <property type="match status" value="1"/>
</dbReference>
<evidence type="ECO:0000256" key="8">
    <source>
        <dbReference type="ARBA" id="ARBA00023136"/>
    </source>
</evidence>
<protein>
    <recommendedName>
        <fullName evidence="9">Protein translocase subunit SecE</fullName>
    </recommendedName>
</protein>
<organism evidence="10 11">
    <name type="scientific">Thiopseudomonas denitrificans</name>
    <dbReference type="NCBI Taxonomy" id="1501432"/>
    <lineage>
        <taxon>Bacteria</taxon>
        <taxon>Pseudomonadati</taxon>
        <taxon>Pseudomonadota</taxon>
        <taxon>Gammaproteobacteria</taxon>
        <taxon>Pseudomonadales</taxon>
        <taxon>Pseudomonadaceae</taxon>
        <taxon>Thiopseudomonas</taxon>
    </lineage>
</organism>
<evidence type="ECO:0000256" key="5">
    <source>
        <dbReference type="ARBA" id="ARBA00022927"/>
    </source>
</evidence>
<dbReference type="InterPro" id="IPR001901">
    <property type="entry name" value="Translocase_SecE/Sec61-g"/>
</dbReference>
<dbReference type="GO" id="GO:0005886">
    <property type="term" value="C:plasma membrane"/>
    <property type="evidence" value="ECO:0007669"/>
    <property type="project" value="UniProtKB-UniRule"/>
</dbReference>
<reference evidence="10 11" key="1">
    <citation type="submission" date="2019-03" db="EMBL/GenBank/DDBJ databases">
        <title>Genomic Encyclopedia of Type Strains, Phase IV (KMG-IV): sequencing the most valuable type-strain genomes for metagenomic binning, comparative biology and taxonomic classification.</title>
        <authorList>
            <person name="Goeker M."/>
        </authorList>
    </citation>
    <scope>NUCLEOTIDE SEQUENCE [LARGE SCALE GENOMIC DNA]</scope>
    <source>
        <strain evidence="10 11">DSM 28679</strain>
    </source>
</reference>
<dbReference type="Pfam" id="PF00584">
    <property type="entry name" value="SecE"/>
    <property type="match status" value="1"/>
</dbReference>
<dbReference type="GO" id="GO:0008320">
    <property type="term" value="F:protein transmembrane transporter activity"/>
    <property type="evidence" value="ECO:0007669"/>
    <property type="project" value="UniProtKB-UniRule"/>
</dbReference>
<keyword evidence="5 9" id="KW-0653">Protein transport</keyword>
<dbReference type="Proteomes" id="UP000294575">
    <property type="component" value="Unassembled WGS sequence"/>
</dbReference>
<dbReference type="OrthoDB" id="9806365at2"/>
<comment type="similarity">
    <text evidence="9">Belongs to the SecE/SEC61-gamma family.</text>
</comment>
<comment type="subcellular location">
    <subcellularLocation>
        <location evidence="1">Membrane</location>
    </subcellularLocation>
</comment>
<proteinExistence type="inferred from homology"/>
<dbReference type="AlphaFoldDB" id="A0A4R6TTD7"/>
<dbReference type="GO" id="GO:0043952">
    <property type="term" value="P:protein transport by the Sec complex"/>
    <property type="evidence" value="ECO:0007669"/>
    <property type="project" value="UniProtKB-UniRule"/>
</dbReference>
<comment type="subunit">
    <text evidence="9">Component of the Sec protein translocase complex. Heterotrimer consisting of SecY, SecE and SecG subunits. The heterotrimers can form oligomers, although 1 heterotrimer is thought to be able to translocate proteins. Interacts with the ribosome. Interacts with SecDF, and other proteins may be involved. Interacts with SecA.</text>
</comment>
<dbReference type="HAMAP" id="MF_00422">
    <property type="entry name" value="SecE"/>
    <property type="match status" value="1"/>
</dbReference>
<keyword evidence="6 9" id="KW-1133">Transmembrane helix</keyword>
<keyword evidence="7 9" id="KW-0811">Translocation</keyword>
<dbReference type="NCBIfam" id="NF004378">
    <property type="entry name" value="PRK05740.2-4"/>
    <property type="match status" value="1"/>
</dbReference>
<evidence type="ECO:0000256" key="1">
    <source>
        <dbReference type="ARBA" id="ARBA00004370"/>
    </source>
</evidence>
<gene>
    <name evidence="9" type="primary">secE</name>
    <name evidence="10" type="ORF">DFQ45_11392</name>
</gene>
<evidence type="ECO:0000256" key="3">
    <source>
        <dbReference type="ARBA" id="ARBA00022475"/>
    </source>
</evidence>
<sequence length="124" mass="13141">MNAKTESGSTSGRLDSLKWLVVAALVTVAVVGNQYFAAESILYRAIGVLLVAAAALFVAAQTAKGSAMLVLGREARAEIRKVVWPNRQETVQTTLIVVAVVLVMGLILWGLDSLFGWVVSIIVG</sequence>